<feature type="chain" id="PRO_5029442302" description="FAS1 domain-containing protein" evidence="2">
    <location>
        <begin position="22"/>
        <end position="280"/>
    </location>
</feature>
<keyword evidence="5" id="KW-1185">Reference proteome</keyword>
<evidence type="ECO:0000259" key="3">
    <source>
        <dbReference type="PROSITE" id="PS50213"/>
    </source>
</evidence>
<accession>A0A7J7MNL7</accession>
<feature type="domain" description="FAS1" evidence="3">
    <location>
        <begin position="37"/>
        <end position="164"/>
    </location>
</feature>
<dbReference type="AlphaFoldDB" id="A0A7J7MNL7"/>
<dbReference type="PROSITE" id="PS50213">
    <property type="entry name" value="FAS1"/>
    <property type="match status" value="1"/>
</dbReference>
<dbReference type="PANTHER" id="PTHR33985">
    <property type="entry name" value="OS02G0491300 PROTEIN-RELATED"/>
    <property type="match status" value="1"/>
</dbReference>
<dbReference type="Proteomes" id="UP000541444">
    <property type="component" value="Unassembled WGS sequence"/>
</dbReference>
<evidence type="ECO:0000256" key="2">
    <source>
        <dbReference type="SAM" id="SignalP"/>
    </source>
</evidence>
<dbReference type="InterPro" id="IPR052806">
    <property type="entry name" value="Fasciclin-like_AGP"/>
</dbReference>
<feature type="signal peptide" evidence="2">
    <location>
        <begin position="1"/>
        <end position="21"/>
    </location>
</feature>
<comment type="similarity">
    <text evidence="1">Belongs to the fasciclin-like AGP family.</text>
</comment>
<keyword evidence="2" id="KW-0732">Signal</keyword>
<dbReference type="InterPro" id="IPR036378">
    <property type="entry name" value="FAS1_dom_sf"/>
</dbReference>
<proteinExistence type="inferred from homology"/>
<protein>
    <recommendedName>
        <fullName evidence="3">FAS1 domain-containing protein</fullName>
    </recommendedName>
</protein>
<dbReference type="Pfam" id="PF02469">
    <property type="entry name" value="Fasciclin"/>
    <property type="match status" value="1"/>
</dbReference>
<sequence length="280" mass="29864">MAEKLHLIFLLLLTTLTLASTAAIIAQPTNTDSTQHLHNIVEALIGTDDFANWAGVLSATDPSTFPLTATLFLPMNESFSQTSSSSSNGFDPSVFAYHVIPQRLSFIDLQRFAIGSQLPTLLPNKTIVITSNSTANYTINQSRVSHPNLYINGVVAVHGIESPLSYATQDSTTPLILPGNGAPGTGVSAPGGVGEGVNSTSGVVHSNAPNLCTKIAFVLSVSIAALTSNNEAMFEAKERKKVFEEITEERRGDLGSCFDIFLVIVALRPSSSRFFFFVAV</sequence>
<dbReference type="InterPro" id="IPR000782">
    <property type="entry name" value="FAS1_domain"/>
</dbReference>
<dbReference type="SMART" id="SM00554">
    <property type="entry name" value="FAS1"/>
    <property type="match status" value="1"/>
</dbReference>
<organism evidence="4 5">
    <name type="scientific">Kingdonia uniflora</name>
    <dbReference type="NCBI Taxonomy" id="39325"/>
    <lineage>
        <taxon>Eukaryota</taxon>
        <taxon>Viridiplantae</taxon>
        <taxon>Streptophyta</taxon>
        <taxon>Embryophyta</taxon>
        <taxon>Tracheophyta</taxon>
        <taxon>Spermatophyta</taxon>
        <taxon>Magnoliopsida</taxon>
        <taxon>Ranunculales</taxon>
        <taxon>Circaeasteraceae</taxon>
        <taxon>Kingdonia</taxon>
    </lineage>
</organism>
<evidence type="ECO:0000313" key="5">
    <source>
        <dbReference type="Proteomes" id="UP000541444"/>
    </source>
</evidence>
<dbReference type="PANTHER" id="PTHR33985:SF5">
    <property type="entry name" value="FASCICLIN-LIKE ARABINOGALACTAN FAMILY PROTEIN"/>
    <property type="match status" value="1"/>
</dbReference>
<dbReference type="OrthoDB" id="2015130at2759"/>
<comment type="caution">
    <text evidence="4">The sequence shown here is derived from an EMBL/GenBank/DDBJ whole genome shotgun (WGS) entry which is preliminary data.</text>
</comment>
<dbReference type="Gene3D" id="2.30.180.10">
    <property type="entry name" value="FAS1 domain"/>
    <property type="match status" value="1"/>
</dbReference>
<dbReference type="EMBL" id="JACGCM010001343">
    <property type="protein sequence ID" value="KAF6156362.1"/>
    <property type="molecule type" value="Genomic_DNA"/>
</dbReference>
<evidence type="ECO:0000256" key="1">
    <source>
        <dbReference type="ARBA" id="ARBA00007843"/>
    </source>
</evidence>
<dbReference type="SUPFAM" id="SSF82153">
    <property type="entry name" value="FAS1 domain"/>
    <property type="match status" value="1"/>
</dbReference>
<name>A0A7J7MNL7_9MAGN</name>
<dbReference type="FunFam" id="2.30.180.10:FF:000046">
    <property type="entry name" value="Fasciclin-like arabinogalactan family protein"/>
    <property type="match status" value="1"/>
</dbReference>
<gene>
    <name evidence="4" type="ORF">GIB67_031483</name>
</gene>
<reference evidence="4 5" key="1">
    <citation type="journal article" date="2020" name="IScience">
        <title>Genome Sequencing of the Endangered Kingdonia uniflora (Circaeasteraceae, Ranunculales) Reveals Potential Mechanisms of Evolutionary Specialization.</title>
        <authorList>
            <person name="Sun Y."/>
            <person name="Deng T."/>
            <person name="Zhang A."/>
            <person name="Moore M.J."/>
            <person name="Landis J.B."/>
            <person name="Lin N."/>
            <person name="Zhang H."/>
            <person name="Zhang X."/>
            <person name="Huang J."/>
            <person name="Zhang X."/>
            <person name="Sun H."/>
            <person name="Wang H."/>
        </authorList>
    </citation>
    <scope>NUCLEOTIDE SEQUENCE [LARGE SCALE GENOMIC DNA]</scope>
    <source>
        <strain evidence="4">TB1705</strain>
        <tissue evidence="4">Leaf</tissue>
    </source>
</reference>
<evidence type="ECO:0000313" key="4">
    <source>
        <dbReference type="EMBL" id="KAF6156362.1"/>
    </source>
</evidence>